<dbReference type="AlphaFoldDB" id="A0A2M4DAV3"/>
<sequence>MDVVDRTVVVVVLLLNVRNTRLSPSGPVSVVATFEVVDAAVAPEICSPSMSWPVVDKPVAATDIVAVVEIMNATSSRRDTALTLPLTSATRQVPTICGGVAADAKEVLHRGLEHSLDRSAMPLHIFLAPFSVSRRLGARRSPFFTFNARLNTNTAASQTRFAINHDLRRDDRKAWGSTTQQHYTTLFGNYLPRQTKLRTRGCAYGEE</sequence>
<name>A0A2M4DAV3_ANODA</name>
<evidence type="ECO:0000313" key="1">
    <source>
        <dbReference type="EMBL" id="MBW74659.1"/>
    </source>
</evidence>
<dbReference type="EMBL" id="GGFL01010481">
    <property type="protein sequence ID" value="MBW74659.1"/>
    <property type="molecule type" value="Transcribed_RNA"/>
</dbReference>
<proteinExistence type="predicted"/>
<accession>A0A2M4DAV3</accession>
<reference evidence="1" key="1">
    <citation type="submission" date="2018-01" db="EMBL/GenBank/DDBJ databases">
        <title>An insight into the sialome of Amazonian anophelines.</title>
        <authorList>
            <person name="Ribeiro J.M."/>
            <person name="Scarpassa V."/>
            <person name="Calvo E."/>
        </authorList>
    </citation>
    <scope>NUCLEOTIDE SEQUENCE</scope>
</reference>
<organism evidence="1">
    <name type="scientific">Anopheles darlingi</name>
    <name type="common">Mosquito</name>
    <dbReference type="NCBI Taxonomy" id="43151"/>
    <lineage>
        <taxon>Eukaryota</taxon>
        <taxon>Metazoa</taxon>
        <taxon>Ecdysozoa</taxon>
        <taxon>Arthropoda</taxon>
        <taxon>Hexapoda</taxon>
        <taxon>Insecta</taxon>
        <taxon>Pterygota</taxon>
        <taxon>Neoptera</taxon>
        <taxon>Endopterygota</taxon>
        <taxon>Diptera</taxon>
        <taxon>Nematocera</taxon>
        <taxon>Culicoidea</taxon>
        <taxon>Culicidae</taxon>
        <taxon>Anophelinae</taxon>
        <taxon>Anopheles</taxon>
    </lineage>
</organism>
<protein>
    <submittedName>
        <fullName evidence="1">Putative secreted protein</fullName>
    </submittedName>
</protein>